<dbReference type="AlphaFoldDB" id="A0A1C1A2Q5"/>
<evidence type="ECO:0000256" key="1">
    <source>
        <dbReference type="ARBA" id="ARBA00004141"/>
    </source>
</evidence>
<protein>
    <recommendedName>
        <fullName evidence="8">PQ-loop repeat-containing protein</fullName>
    </recommendedName>
</protein>
<feature type="transmembrane region" description="Helical" evidence="5">
    <location>
        <begin position="38"/>
        <end position="58"/>
    </location>
</feature>
<evidence type="ECO:0000313" key="6">
    <source>
        <dbReference type="EMBL" id="OCT14733.1"/>
    </source>
</evidence>
<dbReference type="Pfam" id="PF04193">
    <property type="entry name" value="PQ-loop"/>
    <property type="match status" value="1"/>
</dbReference>
<evidence type="ECO:0000256" key="2">
    <source>
        <dbReference type="ARBA" id="ARBA00022692"/>
    </source>
</evidence>
<gene>
    <name evidence="6" type="ORF">A8709_11170</name>
</gene>
<dbReference type="Proteomes" id="UP000093309">
    <property type="component" value="Unassembled WGS sequence"/>
</dbReference>
<keyword evidence="2 5" id="KW-0812">Transmembrane</keyword>
<accession>A0A1C1A2Q5</accession>
<keyword evidence="4 5" id="KW-0472">Membrane</keyword>
<dbReference type="EMBL" id="LYPC01000016">
    <property type="protein sequence ID" value="OCT14733.1"/>
    <property type="molecule type" value="Genomic_DNA"/>
</dbReference>
<name>A0A1C1A2Q5_9BACL</name>
<dbReference type="Gene3D" id="1.20.1280.290">
    <property type="match status" value="1"/>
</dbReference>
<dbReference type="OrthoDB" id="2989163at2"/>
<proteinExistence type="predicted"/>
<reference evidence="7" key="1">
    <citation type="submission" date="2016-05" db="EMBL/GenBank/DDBJ databases">
        <title>Paenibacillus oryzae. sp. nov., isolated from the rice root.</title>
        <authorList>
            <person name="Zhang J."/>
            <person name="Zhang X."/>
        </authorList>
    </citation>
    <scope>NUCLEOTIDE SEQUENCE [LARGE SCALE GENOMIC DNA]</scope>
    <source>
        <strain evidence="7">KCTC13222</strain>
    </source>
</reference>
<dbReference type="RefSeq" id="WP_065852713.1">
    <property type="nucleotide sequence ID" value="NZ_LYPC01000016.1"/>
</dbReference>
<evidence type="ECO:0000256" key="3">
    <source>
        <dbReference type="ARBA" id="ARBA00022989"/>
    </source>
</evidence>
<comment type="caution">
    <text evidence="6">The sequence shown here is derived from an EMBL/GenBank/DDBJ whole genome shotgun (WGS) entry which is preliminary data.</text>
</comment>
<comment type="subcellular location">
    <subcellularLocation>
        <location evidence="1">Membrane</location>
        <topology evidence="1">Multi-pass membrane protein</topology>
    </subcellularLocation>
</comment>
<sequence length="89" mass="9961">MIFNIVQVIGGFILAIGNIPQILQLLRTKSAKDLNGKTFLFMFIGMALMEVYAVQLAVHDNGGAFLFTNTLSLLSLFIINVLLLKYRNR</sequence>
<dbReference type="GO" id="GO:0016020">
    <property type="term" value="C:membrane"/>
    <property type="evidence" value="ECO:0007669"/>
    <property type="project" value="UniProtKB-SubCell"/>
</dbReference>
<keyword evidence="3 5" id="KW-1133">Transmembrane helix</keyword>
<evidence type="ECO:0008006" key="8">
    <source>
        <dbReference type="Google" id="ProtNLM"/>
    </source>
</evidence>
<dbReference type="STRING" id="512399.A8709_11170"/>
<feature type="transmembrane region" description="Helical" evidence="5">
    <location>
        <begin position="64"/>
        <end position="84"/>
    </location>
</feature>
<evidence type="ECO:0000256" key="5">
    <source>
        <dbReference type="SAM" id="Phobius"/>
    </source>
</evidence>
<keyword evidence="7" id="KW-1185">Reference proteome</keyword>
<dbReference type="InterPro" id="IPR006603">
    <property type="entry name" value="PQ-loop_rpt"/>
</dbReference>
<feature type="transmembrane region" description="Helical" evidence="5">
    <location>
        <begin position="6"/>
        <end position="26"/>
    </location>
</feature>
<evidence type="ECO:0000256" key="4">
    <source>
        <dbReference type="ARBA" id="ARBA00023136"/>
    </source>
</evidence>
<evidence type="ECO:0000313" key="7">
    <source>
        <dbReference type="Proteomes" id="UP000093309"/>
    </source>
</evidence>
<organism evidence="6 7">
    <name type="scientific">Paenibacillus pectinilyticus</name>
    <dbReference type="NCBI Taxonomy" id="512399"/>
    <lineage>
        <taxon>Bacteria</taxon>
        <taxon>Bacillati</taxon>
        <taxon>Bacillota</taxon>
        <taxon>Bacilli</taxon>
        <taxon>Bacillales</taxon>
        <taxon>Paenibacillaceae</taxon>
        <taxon>Paenibacillus</taxon>
    </lineage>
</organism>